<gene>
    <name evidence="2" type="ORF">FJZ00_13890</name>
</gene>
<evidence type="ECO:0000256" key="1">
    <source>
        <dbReference type="SAM" id="Phobius"/>
    </source>
</evidence>
<protein>
    <submittedName>
        <fullName evidence="2">Uncharacterized protein</fullName>
    </submittedName>
</protein>
<evidence type="ECO:0000313" key="3">
    <source>
        <dbReference type="Proteomes" id="UP000703893"/>
    </source>
</evidence>
<sequence length="163" mass="17312">FYLSQAFAVFERIASAPELPVMFGLYQVDALAAGYRMVVGTNAGLLGTGNHALLDLMVYGFFAGAWGGLVIDVGFFGAIAAAWVWGWLAGRCRSAAARCPGMPIAFMLPFWCAASLWSFASSPIGFSNAASLLGWFVLFVACIPRVARSPMISVSSIRTAVGR</sequence>
<comment type="caution">
    <text evidence="2">The sequence shown here is derived from an EMBL/GenBank/DDBJ whole genome shotgun (WGS) entry which is preliminary data.</text>
</comment>
<feature type="transmembrane region" description="Helical" evidence="1">
    <location>
        <begin position="126"/>
        <end position="147"/>
    </location>
</feature>
<proteinExistence type="predicted"/>
<dbReference type="AlphaFoldDB" id="A0A937X8V5"/>
<keyword evidence="1" id="KW-1133">Transmembrane helix</keyword>
<name>A0A937X8V5_9BACT</name>
<feature type="transmembrane region" description="Helical" evidence="1">
    <location>
        <begin position="101"/>
        <end position="120"/>
    </location>
</feature>
<dbReference type="EMBL" id="VGJX01000930">
    <property type="protein sequence ID" value="MBM3276240.1"/>
    <property type="molecule type" value="Genomic_DNA"/>
</dbReference>
<dbReference type="Proteomes" id="UP000703893">
    <property type="component" value="Unassembled WGS sequence"/>
</dbReference>
<accession>A0A937X8V5</accession>
<evidence type="ECO:0000313" key="2">
    <source>
        <dbReference type="EMBL" id="MBM3276240.1"/>
    </source>
</evidence>
<organism evidence="2 3">
    <name type="scientific">Candidatus Tanganyikabacteria bacterium</name>
    <dbReference type="NCBI Taxonomy" id="2961651"/>
    <lineage>
        <taxon>Bacteria</taxon>
        <taxon>Bacillati</taxon>
        <taxon>Candidatus Sericytochromatia</taxon>
        <taxon>Candidatus Tanganyikabacteria</taxon>
    </lineage>
</organism>
<reference evidence="2 3" key="1">
    <citation type="submission" date="2019-03" db="EMBL/GenBank/DDBJ databases">
        <title>Lake Tanganyika Metagenome-Assembled Genomes (MAGs).</title>
        <authorList>
            <person name="Tran P."/>
        </authorList>
    </citation>
    <scope>NUCLEOTIDE SEQUENCE [LARGE SCALE GENOMIC DNA]</scope>
    <source>
        <strain evidence="2">K_DeepCast_65m_m2_236</strain>
    </source>
</reference>
<feature type="non-terminal residue" evidence="2">
    <location>
        <position position="1"/>
    </location>
</feature>
<feature type="transmembrane region" description="Helical" evidence="1">
    <location>
        <begin position="56"/>
        <end position="89"/>
    </location>
</feature>
<keyword evidence="1" id="KW-0472">Membrane</keyword>
<keyword evidence="1" id="KW-0812">Transmembrane</keyword>